<keyword evidence="6 9" id="KW-0479">Metal-binding</keyword>
<comment type="catalytic activity">
    <reaction evidence="9">
        <text>L-cysteinyl-[protein] + (2E,6E)-farnesyl diphosphate = S-(2E,6E)-farnesyl-L-cysteinyl-[protein] + diphosphate</text>
        <dbReference type="Rhea" id="RHEA:13345"/>
        <dbReference type="Rhea" id="RHEA-COMP:10131"/>
        <dbReference type="Rhea" id="RHEA-COMP:11535"/>
        <dbReference type="ChEBI" id="CHEBI:29950"/>
        <dbReference type="ChEBI" id="CHEBI:33019"/>
        <dbReference type="ChEBI" id="CHEBI:86019"/>
        <dbReference type="ChEBI" id="CHEBI:175763"/>
    </reaction>
</comment>
<comment type="similarity">
    <text evidence="1 9">Belongs to the protein prenyltransferase subunit beta family.</text>
</comment>
<dbReference type="PANTHER" id="PTHR11774">
    <property type="entry name" value="GERANYLGERANYL TRANSFERASE TYPE BETA SUBUNIT"/>
    <property type="match status" value="1"/>
</dbReference>
<dbReference type="OMA" id="WCIYWIL"/>
<evidence type="ECO:0000256" key="6">
    <source>
        <dbReference type="ARBA" id="ARBA00022723"/>
    </source>
</evidence>
<dbReference type="InterPro" id="IPR026872">
    <property type="entry name" value="FTB"/>
</dbReference>
<dbReference type="GO" id="GO:0004660">
    <property type="term" value="F:protein farnesyltransferase activity"/>
    <property type="evidence" value="ECO:0007669"/>
    <property type="project" value="UniProtKB-UniRule"/>
</dbReference>
<evidence type="ECO:0000256" key="1">
    <source>
        <dbReference type="ARBA" id="ARBA00010497"/>
    </source>
</evidence>
<feature type="domain" description="Prenyltransferase alpha-alpha toroid" evidence="11">
    <location>
        <begin position="122"/>
        <end position="500"/>
    </location>
</feature>
<feature type="compositionally biased region" description="Polar residues" evidence="10">
    <location>
        <begin position="1"/>
        <end position="11"/>
    </location>
</feature>
<dbReference type="InterPro" id="IPR001330">
    <property type="entry name" value="Prenyltrans"/>
</dbReference>
<dbReference type="FunFam" id="1.50.10.20:FF:000014">
    <property type="entry name" value="Protein farnesyltransferase subunit beta"/>
    <property type="match status" value="1"/>
</dbReference>
<evidence type="ECO:0000259" key="11">
    <source>
        <dbReference type="Pfam" id="PF00432"/>
    </source>
</evidence>
<organism evidence="12 13">
    <name type="scientific">Ophiostoma piceae (strain UAMH 11346)</name>
    <name type="common">Sap stain fungus</name>
    <dbReference type="NCBI Taxonomy" id="1262450"/>
    <lineage>
        <taxon>Eukaryota</taxon>
        <taxon>Fungi</taxon>
        <taxon>Dikarya</taxon>
        <taxon>Ascomycota</taxon>
        <taxon>Pezizomycotina</taxon>
        <taxon>Sordariomycetes</taxon>
        <taxon>Sordariomycetidae</taxon>
        <taxon>Ophiostomatales</taxon>
        <taxon>Ophiostomataceae</taxon>
        <taxon>Ophiostoma</taxon>
    </lineage>
</organism>
<dbReference type="PANTHER" id="PTHR11774:SF6">
    <property type="entry name" value="PROTEIN FARNESYLTRANSFERASE SUBUNIT BETA"/>
    <property type="match status" value="1"/>
</dbReference>
<evidence type="ECO:0000313" key="12">
    <source>
        <dbReference type="EMBL" id="EPE08980.1"/>
    </source>
</evidence>
<comment type="subunit">
    <text evidence="9">Heterodimer of an alpha and a beta subunit.</text>
</comment>
<keyword evidence="8 9" id="KW-0862">Zinc</keyword>
<dbReference type="EC" id="2.5.1.58" evidence="2 9"/>
<dbReference type="CDD" id="cd02893">
    <property type="entry name" value="FTase"/>
    <property type="match status" value="1"/>
</dbReference>
<dbReference type="STRING" id="1262450.S3D6E5"/>
<protein>
    <recommendedName>
        <fullName evidence="3 9">Protein farnesyltransferase subunit beta</fullName>
        <shortName evidence="9">FTase-beta</shortName>
        <ecNumber evidence="2 9">2.5.1.58</ecNumber>
    </recommendedName>
</protein>
<dbReference type="HOGENOM" id="CLU_028946_1_0_1"/>
<dbReference type="Proteomes" id="UP000016923">
    <property type="component" value="Unassembled WGS sequence"/>
</dbReference>
<dbReference type="SUPFAM" id="SSF48239">
    <property type="entry name" value="Terpenoid cyclases/Protein prenyltransferases"/>
    <property type="match status" value="1"/>
</dbReference>
<name>S3D6E5_OPHP1</name>
<dbReference type="GO" id="GO:0097354">
    <property type="term" value="P:prenylation"/>
    <property type="evidence" value="ECO:0007669"/>
    <property type="project" value="UniProtKB-UniRule"/>
</dbReference>
<evidence type="ECO:0000256" key="5">
    <source>
        <dbReference type="ARBA" id="ARBA00022679"/>
    </source>
</evidence>
<dbReference type="GO" id="GO:0008270">
    <property type="term" value="F:zinc ion binding"/>
    <property type="evidence" value="ECO:0007669"/>
    <property type="project" value="UniProtKB-UniRule"/>
</dbReference>
<dbReference type="InterPro" id="IPR045089">
    <property type="entry name" value="PGGT1B-like"/>
</dbReference>
<evidence type="ECO:0000256" key="2">
    <source>
        <dbReference type="ARBA" id="ARBA00012702"/>
    </source>
</evidence>
<comment type="cofactor">
    <cofactor evidence="9">
        <name>Zn(2+)</name>
        <dbReference type="ChEBI" id="CHEBI:29105"/>
    </cofactor>
    <text evidence="9">Binds 1 zinc ion per subunit.</text>
</comment>
<dbReference type="InterPro" id="IPR008930">
    <property type="entry name" value="Terpenoid_cyclase/PrenylTrfase"/>
</dbReference>
<keyword evidence="5 9" id="KW-0808">Transferase</keyword>
<dbReference type="GO" id="GO:0005965">
    <property type="term" value="C:protein farnesyltransferase complex"/>
    <property type="evidence" value="ECO:0007669"/>
    <property type="project" value="UniProtKB-UniRule"/>
</dbReference>
<evidence type="ECO:0000256" key="3">
    <source>
        <dbReference type="ARBA" id="ARBA00015798"/>
    </source>
</evidence>
<evidence type="ECO:0000256" key="9">
    <source>
        <dbReference type="RuleBase" id="RU365056"/>
    </source>
</evidence>
<sequence length="518" mass="57609">MVSASARSQATRYRHRAVFKRTTKRRQPTMADDSVDEEIPITSDRFSNSYSDSSSSFPYRPAQYHAPIMIQDYFTHPPLVRDNYQTETSEVQDDTVTACLPHLYDPKFAADEAYNEFGLPHLDRKRHIAFLAKSLGQLPGVFLGYDASRPWLLFWCLNGLYLMGADVEPYRQQLIDTARSMQNASGGFGGGHGQASHLATTYAVVMSLTIVGGEDCYEVVDRRALWKWLNSLKQPDGGFTMSVGGEEDVRGAYCAAVIISILDLPLDLSPESPAWSPEFPTLFTGLANYVQRCQTYEGGISAQPGTEAHGGYAFCALGCLSILDSPDRSIPRYLNVPRLVSWLASRQYAPEGGFSGRTNKLVDGCYSHWVGDCWPLVEACLERSATASAASAKPSQSLFSREGLIRYILCCCQDQTKRGGLRDKPGRMSDAYHTCYVLSGLSSAQHKWQLIDKPATVEGGVPIYSEPIWKASPFVFEGKEGVQVFEEEDRVSTVHPVYTISDERVEKIKDYFRAKTGF</sequence>
<accession>S3D6E5</accession>
<feature type="region of interest" description="Disordered" evidence="10">
    <location>
        <begin position="1"/>
        <end position="38"/>
    </location>
</feature>
<evidence type="ECO:0000256" key="7">
    <source>
        <dbReference type="ARBA" id="ARBA00022737"/>
    </source>
</evidence>
<keyword evidence="13" id="KW-1185">Reference proteome</keyword>
<reference evidence="12 13" key="1">
    <citation type="journal article" date="2013" name="BMC Genomics">
        <title>The genome and transcriptome of the pine saprophyte Ophiostoma piceae, and a comparison with the bark beetle-associated pine pathogen Grosmannia clavigera.</title>
        <authorList>
            <person name="Haridas S."/>
            <person name="Wang Y."/>
            <person name="Lim L."/>
            <person name="Massoumi Alamouti S."/>
            <person name="Jackman S."/>
            <person name="Docking R."/>
            <person name="Robertson G."/>
            <person name="Birol I."/>
            <person name="Bohlmann J."/>
            <person name="Breuil C."/>
        </authorList>
    </citation>
    <scope>NUCLEOTIDE SEQUENCE [LARGE SCALE GENOMIC DNA]</scope>
    <source>
        <strain evidence="12 13">UAMH 11346</strain>
    </source>
</reference>
<dbReference type="eggNOG" id="KOG0365">
    <property type="taxonomic scope" value="Eukaryota"/>
</dbReference>
<evidence type="ECO:0000256" key="10">
    <source>
        <dbReference type="SAM" id="MobiDB-lite"/>
    </source>
</evidence>
<dbReference type="Gene3D" id="1.50.10.20">
    <property type="match status" value="1"/>
</dbReference>
<keyword evidence="4 9" id="KW-0637">Prenyltransferase</keyword>
<keyword evidence="7" id="KW-0677">Repeat</keyword>
<dbReference type="Pfam" id="PF00432">
    <property type="entry name" value="Prenyltrans"/>
    <property type="match status" value="1"/>
</dbReference>
<feature type="compositionally biased region" description="Basic residues" evidence="10">
    <location>
        <begin position="12"/>
        <end position="27"/>
    </location>
</feature>
<proteinExistence type="inferred from homology"/>
<dbReference type="OrthoDB" id="10261146at2759"/>
<evidence type="ECO:0000256" key="4">
    <source>
        <dbReference type="ARBA" id="ARBA00022602"/>
    </source>
</evidence>
<gene>
    <name evidence="12" type="ORF">F503_04567</name>
</gene>
<dbReference type="VEuPathDB" id="FungiDB:F503_04567"/>
<evidence type="ECO:0000256" key="8">
    <source>
        <dbReference type="ARBA" id="ARBA00022833"/>
    </source>
</evidence>
<dbReference type="EMBL" id="KE148148">
    <property type="protein sequence ID" value="EPE08980.1"/>
    <property type="molecule type" value="Genomic_DNA"/>
</dbReference>
<dbReference type="AlphaFoldDB" id="S3D6E5"/>
<evidence type="ECO:0000313" key="13">
    <source>
        <dbReference type="Proteomes" id="UP000016923"/>
    </source>
</evidence>
<comment type="function">
    <text evidence="9">Catalyzes the transfer of a farnesyl moiety from farnesyl diphosphate to a cysteine at the fourth position from the C-terminus of several proteins. The beta subunit is responsible for peptide-binding.</text>
</comment>